<dbReference type="RefSeq" id="WP_169203716.1">
    <property type="nucleotide sequence ID" value="NZ_CP059467.1"/>
</dbReference>
<dbReference type="EMBL" id="WTVP01000063">
    <property type="protein sequence ID" value="NMG17175.1"/>
    <property type="molecule type" value="Genomic_DNA"/>
</dbReference>
<proteinExistence type="predicted"/>
<evidence type="ECO:0000313" key="2">
    <source>
        <dbReference type="Proteomes" id="UP000633943"/>
    </source>
</evidence>
<accession>A0ABX1NYP3</accession>
<protein>
    <recommendedName>
        <fullName evidence="3">Signal transduction histidine kinase dimerisation/phosphoacceptor domain-containing protein</fullName>
    </recommendedName>
</protein>
<comment type="caution">
    <text evidence="1">The sequence shown here is derived from an EMBL/GenBank/DDBJ whole genome shotgun (WGS) entry which is preliminary data.</text>
</comment>
<organism evidence="1 2">
    <name type="scientific">Aromatoleum bremense</name>
    <dbReference type="NCBI Taxonomy" id="76115"/>
    <lineage>
        <taxon>Bacteria</taxon>
        <taxon>Pseudomonadati</taxon>
        <taxon>Pseudomonadota</taxon>
        <taxon>Betaproteobacteria</taxon>
        <taxon>Rhodocyclales</taxon>
        <taxon>Rhodocyclaceae</taxon>
        <taxon>Aromatoleum</taxon>
    </lineage>
</organism>
<dbReference type="Gene3D" id="1.10.287.130">
    <property type="match status" value="1"/>
</dbReference>
<sequence length="88" mass="9694">MLAIEQLAAGVAHEINSSVAWIQSNLGSLERYMNDRLELMQVYEHTEKLLPPNSLAARAVRAAKSKANLRFPKVDFPALFRVSIASGA</sequence>
<gene>
    <name evidence="1" type="ORF">GPA24_16870</name>
</gene>
<dbReference type="Proteomes" id="UP000633943">
    <property type="component" value="Unassembled WGS sequence"/>
</dbReference>
<evidence type="ECO:0008006" key="3">
    <source>
        <dbReference type="Google" id="ProtNLM"/>
    </source>
</evidence>
<keyword evidence="2" id="KW-1185">Reference proteome</keyword>
<name>A0ABX1NYP3_9RHOO</name>
<reference evidence="1 2" key="1">
    <citation type="submission" date="2019-12" db="EMBL/GenBank/DDBJ databases">
        <title>Comparative genomics gives insights into the taxonomy of the Azoarcus-Aromatoleum group and reveals separate origins of nif in the plant-associated Azoarcus and non-plant-associated Aromatoleum sub-groups.</title>
        <authorList>
            <person name="Lafos M."/>
            <person name="Maluk M."/>
            <person name="Batista M."/>
            <person name="Junghare M."/>
            <person name="Carmona M."/>
            <person name="Faoro H."/>
            <person name="Cruz L.M."/>
            <person name="Battistoni F."/>
            <person name="De Souza E."/>
            <person name="Pedrosa F."/>
            <person name="Chen W.-M."/>
            <person name="Poole P.S."/>
            <person name="Dixon R.A."/>
            <person name="James E.K."/>
        </authorList>
    </citation>
    <scope>NUCLEOTIDE SEQUENCE [LARGE SCALE GENOMIC DNA]</scope>
    <source>
        <strain evidence="1 2">PbN1</strain>
    </source>
</reference>
<evidence type="ECO:0000313" key="1">
    <source>
        <dbReference type="EMBL" id="NMG17175.1"/>
    </source>
</evidence>